<accession>A0ABT0MMK0</accession>
<dbReference type="Pfam" id="PF06224">
    <property type="entry name" value="AlkZ-like"/>
    <property type="match status" value="1"/>
</dbReference>
<dbReference type="PANTHER" id="PTHR38479">
    <property type="entry name" value="LMO0824 PROTEIN"/>
    <property type="match status" value="1"/>
</dbReference>
<evidence type="ECO:0000313" key="1">
    <source>
        <dbReference type="EMBL" id="MCL1636117.1"/>
    </source>
</evidence>
<dbReference type="RefSeq" id="WP_249476148.1">
    <property type="nucleotide sequence ID" value="NZ_JAMBEP010000006.1"/>
</dbReference>
<protein>
    <submittedName>
        <fullName evidence="1">Winged helix DNA-binding domain-containing protein</fullName>
    </submittedName>
</protein>
<keyword evidence="2" id="KW-1185">Reference proteome</keyword>
<comment type="caution">
    <text evidence="1">The sequence shown here is derived from an EMBL/GenBank/DDBJ whole genome shotgun (WGS) entry which is preliminary data.</text>
</comment>
<gene>
    <name evidence="1" type="ORF">M2650_15955</name>
</gene>
<proteinExistence type="predicted"/>
<name>A0ABT0MMK0_9GAMM</name>
<organism evidence="1 2">
    <name type="scientific">Luteimonas galliterrae</name>
    <dbReference type="NCBI Taxonomy" id="2940486"/>
    <lineage>
        <taxon>Bacteria</taxon>
        <taxon>Pseudomonadati</taxon>
        <taxon>Pseudomonadota</taxon>
        <taxon>Gammaproteobacteria</taxon>
        <taxon>Lysobacterales</taxon>
        <taxon>Lysobacteraceae</taxon>
        <taxon>Luteimonas</taxon>
    </lineage>
</organism>
<evidence type="ECO:0000313" key="2">
    <source>
        <dbReference type="Proteomes" id="UP001431217"/>
    </source>
</evidence>
<keyword evidence="1" id="KW-0238">DNA-binding</keyword>
<dbReference type="GO" id="GO:0003677">
    <property type="term" value="F:DNA binding"/>
    <property type="evidence" value="ECO:0007669"/>
    <property type="project" value="UniProtKB-KW"/>
</dbReference>
<dbReference type="PANTHER" id="PTHR38479:SF2">
    <property type="entry name" value="WINGED HELIX DNA-BINDING DOMAIN-CONTAINING PROTEIN"/>
    <property type="match status" value="1"/>
</dbReference>
<dbReference type="EMBL" id="JAMBEP010000006">
    <property type="protein sequence ID" value="MCL1636117.1"/>
    <property type="molecule type" value="Genomic_DNA"/>
</dbReference>
<dbReference type="Proteomes" id="UP001431217">
    <property type="component" value="Unassembled WGS sequence"/>
</dbReference>
<reference evidence="1 2" key="1">
    <citation type="submission" date="2022-05" db="EMBL/GenBank/DDBJ databases">
        <title>Luteimonas sp. SX5, whole genome shotgun sequencing project.</title>
        <authorList>
            <person name="Zhao G."/>
            <person name="Shen L."/>
        </authorList>
    </citation>
    <scope>NUCLEOTIDE SEQUENCE [LARGE SCALE GENOMIC DNA]</scope>
    <source>
        <strain evidence="1 2">SX5</strain>
    </source>
</reference>
<sequence>MTRAAAREAPARKLPAHYAGIAAVRLANQGIAEPFAGTPQQTVSRMLAMQAQDYYASLWAVGLRTREATEADVERAIAERKLVRTWPMRGTLHLLAADDVRWMLALTGARMSALNAGRIERMYGLDAAAMKRCRKIAEKALRSGEPVSRTALYDAFAAAGIETGASRGINILGQLSQDAVICGGPRVGKQPTYVLADAWLPESKALPRDEALSALAARYFASRGPATAHDLAWWSGLTLKDAQAAVDGAERQLVGESIDGVVYWSSAAADLRAAAVQRVHLLPPFDEYLVAYRDRSIPLDPAFGPRVIGLNGLFNASLISGGRVAATWKRKIKTVAEIGLEPLRPLRSSEVRAAADAVRRYGAFLGLETRLVRLP</sequence>
<dbReference type="InterPro" id="IPR009351">
    <property type="entry name" value="AlkZ-like"/>
</dbReference>